<dbReference type="EMBL" id="JACJLL010000161">
    <property type="protein sequence ID" value="MBM6820766.1"/>
    <property type="molecule type" value="Genomic_DNA"/>
</dbReference>
<sequence length="264" mass="30904">MNKRRDGHVHSHYCPHGSNDSFEDYLENAINRGIEEITFTEHMTMPKDIVIEGMGDGFLDSTSPSIEHMNKYIKEAKYYKDKYEDKIKINVGLEVDYLEGYEEFTMKMLNKYGDLLDDAILSTHIGIYEGKYYSFDCIESFEELLKNIGNVEKIYNLYYNTVLKSIKSNLGIFKPKRIGHPTLIRIFNKKYPIDYSNTKLFQEIIDEINKRNYEIDYNTAGLRKEFCGEIYPSGEFYEIAIKNNVKMIYGSDSHFANDVGFNFK</sequence>
<dbReference type="SUPFAM" id="SSF89550">
    <property type="entry name" value="PHP domain-like"/>
    <property type="match status" value="1"/>
</dbReference>
<dbReference type="InterPro" id="IPR010140">
    <property type="entry name" value="Histidinol_P_phosphatase_HisJ"/>
</dbReference>
<protein>
    <recommendedName>
        <fullName evidence="3 8">Histidinol-phosphatase</fullName>
        <shortName evidence="8">HolPase</shortName>
        <ecNumber evidence="3 8">3.1.3.15</ecNumber>
    </recommendedName>
</protein>
<evidence type="ECO:0000256" key="7">
    <source>
        <dbReference type="ARBA" id="ARBA00049158"/>
    </source>
</evidence>
<gene>
    <name evidence="10" type="primary">hisJ</name>
    <name evidence="10" type="ORF">H6A19_15730</name>
</gene>
<keyword evidence="6 8" id="KW-0368">Histidine biosynthesis</keyword>
<evidence type="ECO:0000256" key="5">
    <source>
        <dbReference type="ARBA" id="ARBA00022801"/>
    </source>
</evidence>
<reference evidence="10 11" key="1">
    <citation type="journal article" date="2021" name="Sci. Rep.">
        <title>The distribution of antibiotic resistance genes in chicken gut microbiota commensals.</title>
        <authorList>
            <person name="Juricova H."/>
            <person name="Matiasovicova J."/>
            <person name="Kubasova T."/>
            <person name="Cejkova D."/>
            <person name="Rychlik I."/>
        </authorList>
    </citation>
    <scope>NUCLEOTIDE SEQUENCE [LARGE SCALE GENOMIC DNA]</scope>
    <source>
        <strain evidence="10 11">An435</strain>
    </source>
</reference>
<dbReference type="Pfam" id="PF02811">
    <property type="entry name" value="PHP"/>
    <property type="match status" value="1"/>
</dbReference>
<dbReference type="InterPro" id="IPR004013">
    <property type="entry name" value="PHP_dom"/>
</dbReference>
<evidence type="ECO:0000256" key="6">
    <source>
        <dbReference type="ARBA" id="ARBA00023102"/>
    </source>
</evidence>
<feature type="domain" description="PHP" evidence="9">
    <location>
        <begin position="6"/>
        <end position="220"/>
    </location>
</feature>
<evidence type="ECO:0000256" key="1">
    <source>
        <dbReference type="ARBA" id="ARBA00004970"/>
    </source>
</evidence>
<dbReference type="EC" id="3.1.3.15" evidence="3 8"/>
<comment type="caution">
    <text evidence="10">The sequence shown here is derived from an EMBL/GenBank/DDBJ whole genome shotgun (WGS) entry which is preliminary data.</text>
</comment>
<organism evidence="10 11">
    <name type="scientific">Clostridium saudiense</name>
    <dbReference type="NCBI Taxonomy" id="1414720"/>
    <lineage>
        <taxon>Bacteria</taxon>
        <taxon>Bacillati</taxon>
        <taxon>Bacillota</taxon>
        <taxon>Clostridia</taxon>
        <taxon>Eubacteriales</taxon>
        <taxon>Clostridiaceae</taxon>
        <taxon>Clostridium</taxon>
    </lineage>
</organism>
<evidence type="ECO:0000256" key="4">
    <source>
        <dbReference type="ARBA" id="ARBA00022605"/>
    </source>
</evidence>
<evidence type="ECO:0000256" key="2">
    <source>
        <dbReference type="ARBA" id="ARBA00009152"/>
    </source>
</evidence>
<dbReference type="Gene3D" id="3.20.20.140">
    <property type="entry name" value="Metal-dependent hydrolases"/>
    <property type="match status" value="1"/>
</dbReference>
<name>A0ABS2FLC5_9CLOT</name>
<evidence type="ECO:0000256" key="8">
    <source>
        <dbReference type="RuleBase" id="RU366003"/>
    </source>
</evidence>
<keyword evidence="11" id="KW-1185">Reference proteome</keyword>
<dbReference type="CDD" id="cd12110">
    <property type="entry name" value="PHP_HisPPase_Hisj_like"/>
    <property type="match status" value="1"/>
</dbReference>
<dbReference type="Proteomes" id="UP000767334">
    <property type="component" value="Unassembled WGS sequence"/>
</dbReference>
<dbReference type="NCBIfam" id="NF005996">
    <property type="entry name" value="PRK08123.1"/>
    <property type="match status" value="1"/>
</dbReference>
<evidence type="ECO:0000313" key="11">
    <source>
        <dbReference type="Proteomes" id="UP000767334"/>
    </source>
</evidence>
<dbReference type="PANTHER" id="PTHR21039:SF0">
    <property type="entry name" value="HISTIDINOL-PHOSPHATASE"/>
    <property type="match status" value="1"/>
</dbReference>
<comment type="similarity">
    <text evidence="2 8">Belongs to the PHP hydrolase family. HisK subfamily.</text>
</comment>
<evidence type="ECO:0000259" key="9">
    <source>
        <dbReference type="Pfam" id="PF02811"/>
    </source>
</evidence>
<proteinExistence type="inferred from homology"/>
<evidence type="ECO:0000256" key="3">
    <source>
        <dbReference type="ARBA" id="ARBA00013085"/>
    </source>
</evidence>
<dbReference type="NCBIfam" id="TIGR01856">
    <property type="entry name" value="hisJ_fam"/>
    <property type="match status" value="1"/>
</dbReference>
<keyword evidence="4 8" id="KW-0028">Amino-acid biosynthesis</keyword>
<comment type="catalytic activity">
    <reaction evidence="7 8">
        <text>L-histidinol phosphate + H2O = L-histidinol + phosphate</text>
        <dbReference type="Rhea" id="RHEA:14465"/>
        <dbReference type="ChEBI" id="CHEBI:15377"/>
        <dbReference type="ChEBI" id="CHEBI:43474"/>
        <dbReference type="ChEBI" id="CHEBI:57699"/>
        <dbReference type="ChEBI" id="CHEBI:57980"/>
        <dbReference type="EC" id="3.1.3.15"/>
    </reaction>
</comment>
<dbReference type="RefSeq" id="WP_148323890.1">
    <property type="nucleotide sequence ID" value="NZ_JACJLL010000161.1"/>
</dbReference>
<evidence type="ECO:0000313" key="10">
    <source>
        <dbReference type="EMBL" id="MBM6820766.1"/>
    </source>
</evidence>
<dbReference type="InterPro" id="IPR016195">
    <property type="entry name" value="Pol/histidinol_Pase-like"/>
</dbReference>
<accession>A0ABS2FLC5</accession>
<dbReference type="GO" id="GO:0004401">
    <property type="term" value="F:histidinol-phosphatase activity"/>
    <property type="evidence" value="ECO:0007669"/>
    <property type="project" value="UniProtKB-EC"/>
</dbReference>
<dbReference type="PANTHER" id="PTHR21039">
    <property type="entry name" value="HISTIDINOL PHOSPHATASE-RELATED"/>
    <property type="match status" value="1"/>
</dbReference>
<comment type="pathway">
    <text evidence="1 8">Amino-acid biosynthesis; L-histidine biosynthesis; L-histidine from 5-phospho-alpha-D-ribose 1-diphosphate: step 8/9.</text>
</comment>
<keyword evidence="5 8" id="KW-0378">Hydrolase</keyword>